<protein>
    <recommendedName>
        <fullName evidence="4">CorA-like Mg2+ transporter protein</fullName>
    </recommendedName>
</protein>
<keyword evidence="1" id="KW-0472">Membrane</keyword>
<organism evidence="2 3">
    <name type="scientific">Azospirillum brasilense</name>
    <dbReference type="NCBI Taxonomy" id="192"/>
    <lineage>
        <taxon>Bacteria</taxon>
        <taxon>Pseudomonadati</taxon>
        <taxon>Pseudomonadota</taxon>
        <taxon>Alphaproteobacteria</taxon>
        <taxon>Rhodospirillales</taxon>
        <taxon>Azospirillaceae</taxon>
        <taxon>Azospirillum</taxon>
    </lineage>
</organism>
<gene>
    <name evidence="2" type="ORF">D3867_15365</name>
</gene>
<keyword evidence="1" id="KW-0812">Transmembrane</keyword>
<evidence type="ECO:0008006" key="4">
    <source>
        <dbReference type="Google" id="ProtNLM"/>
    </source>
</evidence>
<accession>A0A4D8Q0V7</accession>
<dbReference type="Proteomes" id="UP000298596">
    <property type="component" value="Plasmid p1"/>
</dbReference>
<dbReference type="AlphaFoldDB" id="A0A4D8Q0V7"/>
<evidence type="ECO:0000256" key="1">
    <source>
        <dbReference type="SAM" id="Phobius"/>
    </source>
</evidence>
<sequence length="542" mass="59804">MDALGNDRCIEQHLCSLLLPLEFSPRFGTAVQDGIVAPLLSARVADLRVLTGRKPKDVPGPALWVESRFSAHADLTPAVRAVLCGADGPMIVTGLEGQTFRGMPPLRLSDAALALLNPKPSAPMLEIRLPDGVDGESHVPVWIRAGWLHLFGTGIGLLRFDFCTPEPAPTVRRLKACLCELSREAADGRGRLRFRKAEETTAAFSFDELLTTLTTGLVARGGAAVNAPLVRSEQHRSFLFSAVRFAEPLPNDAVRQQIGYALSRGTSPADDPSDEELDILIEMRRGRHHVAGPGGGAILLEPVTGSQDVEDFFTDRLVKLYIPLTALAYQEYLALLRFASDSRIAADYDAPTPEACRRLRDRNSAILDFRLNYRFSHVSTLHRVNRIYAEWRKALCLDGMLTELTTDVAEVADFLAQRREELEALRRAKVARMQTILGVAYGTLALLAGVYGMNFSVFGVGQTDTLLFWLPVLMAFLICTGILLWSYCALTPKCLDDPDPETWCTRTRKAIIMNVLVGWKRISPKLKGYLVRIQNAVPALRS</sequence>
<dbReference type="EMBL" id="CP032331">
    <property type="protein sequence ID" value="QCO03448.1"/>
    <property type="molecule type" value="Genomic_DNA"/>
</dbReference>
<dbReference type="Gene3D" id="1.20.58.340">
    <property type="entry name" value="Magnesium transport protein CorA, transmembrane region"/>
    <property type="match status" value="1"/>
</dbReference>
<evidence type="ECO:0000313" key="2">
    <source>
        <dbReference type="EMBL" id="QCO03448.1"/>
    </source>
</evidence>
<proteinExistence type="predicted"/>
<feature type="transmembrane region" description="Helical" evidence="1">
    <location>
        <begin position="466"/>
        <end position="485"/>
    </location>
</feature>
<reference evidence="2 3" key="1">
    <citation type="submission" date="2018-09" db="EMBL/GenBank/DDBJ databases">
        <title>Whole genome based analysis of evolution and adaptive divergence in Indian and Brazilian strains of Azospirillum brasilense.</title>
        <authorList>
            <person name="Singh C."/>
            <person name="Tripathi A.K."/>
        </authorList>
    </citation>
    <scope>NUCLEOTIDE SEQUENCE [LARGE SCALE GENOMIC DNA]</scope>
    <source>
        <strain evidence="2 3">MTCC4036</strain>
        <plasmid evidence="2 3">p1</plasmid>
    </source>
</reference>
<keyword evidence="2" id="KW-0614">Plasmid</keyword>
<evidence type="ECO:0000313" key="3">
    <source>
        <dbReference type="Proteomes" id="UP000298596"/>
    </source>
</evidence>
<geneLocation type="plasmid" evidence="2">
    <name>p1</name>
</geneLocation>
<feature type="transmembrane region" description="Helical" evidence="1">
    <location>
        <begin position="436"/>
        <end position="460"/>
    </location>
</feature>
<name>A0A4D8Q0V7_AZOBR</name>
<keyword evidence="1" id="KW-1133">Transmembrane helix</keyword>